<sequence>MLYNLALRRHGPFLQEEETGDAPVAAVDPDNSEDEEAEDEDEDNRTSVIRQESLRGGSPSAEGGELVACGSCGRAFWPLAAAEVEGWSMDWLVVGGSWCAVAYLMMVAMSASASATEIRVVVMACKSSLILSLVLPTVLLHIVKDLAHCVLGMLVGSQDLEECLLESRFPGPVLPLAQSSPPRVPYGLCLRPSNGMPTATDPRSLIILGSCIGGHTAD</sequence>
<dbReference type="EMBL" id="JANPWB010000015">
    <property type="protein sequence ID" value="KAJ1090109.1"/>
    <property type="molecule type" value="Genomic_DNA"/>
</dbReference>
<feature type="compositionally biased region" description="Acidic residues" evidence="1">
    <location>
        <begin position="30"/>
        <end position="43"/>
    </location>
</feature>
<dbReference type="AlphaFoldDB" id="A0AAV7LI15"/>
<evidence type="ECO:0000313" key="2">
    <source>
        <dbReference type="EMBL" id="KAJ1090109.1"/>
    </source>
</evidence>
<gene>
    <name evidence="2" type="ORF">NDU88_003247</name>
</gene>
<keyword evidence="3" id="KW-1185">Reference proteome</keyword>
<feature type="region of interest" description="Disordered" evidence="1">
    <location>
        <begin position="13"/>
        <end position="62"/>
    </location>
</feature>
<protein>
    <submittedName>
        <fullName evidence="2">Uncharacterized protein</fullName>
    </submittedName>
</protein>
<evidence type="ECO:0000313" key="3">
    <source>
        <dbReference type="Proteomes" id="UP001066276"/>
    </source>
</evidence>
<dbReference type="Proteomes" id="UP001066276">
    <property type="component" value="Chromosome 11"/>
</dbReference>
<organism evidence="2 3">
    <name type="scientific">Pleurodeles waltl</name>
    <name type="common">Iberian ribbed newt</name>
    <dbReference type="NCBI Taxonomy" id="8319"/>
    <lineage>
        <taxon>Eukaryota</taxon>
        <taxon>Metazoa</taxon>
        <taxon>Chordata</taxon>
        <taxon>Craniata</taxon>
        <taxon>Vertebrata</taxon>
        <taxon>Euteleostomi</taxon>
        <taxon>Amphibia</taxon>
        <taxon>Batrachia</taxon>
        <taxon>Caudata</taxon>
        <taxon>Salamandroidea</taxon>
        <taxon>Salamandridae</taxon>
        <taxon>Pleurodelinae</taxon>
        <taxon>Pleurodeles</taxon>
    </lineage>
</organism>
<comment type="caution">
    <text evidence="2">The sequence shown here is derived from an EMBL/GenBank/DDBJ whole genome shotgun (WGS) entry which is preliminary data.</text>
</comment>
<reference evidence="2" key="1">
    <citation type="journal article" date="2022" name="bioRxiv">
        <title>Sequencing and chromosome-scale assembly of the giantPleurodeles waltlgenome.</title>
        <authorList>
            <person name="Brown T."/>
            <person name="Elewa A."/>
            <person name="Iarovenko S."/>
            <person name="Subramanian E."/>
            <person name="Araus A.J."/>
            <person name="Petzold A."/>
            <person name="Susuki M."/>
            <person name="Suzuki K.-i.T."/>
            <person name="Hayashi T."/>
            <person name="Toyoda A."/>
            <person name="Oliveira C."/>
            <person name="Osipova E."/>
            <person name="Leigh N.D."/>
            <person name="Simon A."/>
            <person name="Yun M.H."/>
        </authorList>
    </citation>
    <scope>NUCLEOTIDE SEQUENCE</scope>
    <source>
        <strain evidence="2">20211129_DDA</strain>
        <tissue evidence="2">Liver</tissue>
    </source>
</reference>
<evidence type="ECO:0000256" key="1">
    <source>
        <dbReference type="SAM" id="MobiDB-lite"/>
    </source>
</evidence>
<name>A0AAV7LI15_PLEWA</name>
<proteinExistence type="predicted"/>
<accession>A0AAV7LI15</accession>